<feature type="signal peptide" evidence="2">
    <location>
        <begin position="1"/>
        <end position="19"/>
    </location>
</feature>
<comment type="caution">
    <text evidence="3">The sequence shown here is derived from an EMBL/GenBank/DDBJ whole genome shotgun (WGS) entry which is preliminary data.</text>
</comment>
<proteinExistence type="predicted"/>
<evidence type="ECO:0000313" key="4">
    <source>
        <dbReference type="Proteomes" id="UP000316714"/>
    </source>
</evidence>
<dbReference type="AlphaFoldDB" id="A0A5C5V043"/>
<organism evidence="3 4">
    <name type="scientific">Posidoniimonas corsicana</name>
    <dbReference type="NCBI Taxonomy" id="1938618"/>
    <lineage>
        <taxon>Bacteria</taxon>
        <taxon>Pseudomonadati</taxon>
        <taxon>Planctomycetota</taxon>
        <taxon>Planctomycetia</taxon>
        <taxon>Pirellulales</taxon>
        <taxon>Lacipirellulaceae</taxon>
        <taxon>Posidoniimonas</taxon>
    </lineage>
</organism>
<feature type="region of interest" description="Disordered" evidence="1">
    <location>
        <begin position="221"/>
        <end position="242"/>
    </location>
</feature>
<feature type="region of interest" description="Disordered" evidence="1">
    <location>
        <begin position="117"/>
        <end position="181"/>
    </location>
</feature>
<dbReference type="Proteomes" id="UP000316714">
    <property type="component" value="Unassembled WGS sequence"/>
</dbReference>
<sequence length="476" mass="51297" precursor="true">MLRICLTILICLAGPLSLGCRTSLKSFAKGTTGQLEAPSVAGRAPAPPPADAAPLVEPTREQAFAAVLDDLQAIGKDNPAAQQQLLTQLAESDPAHWEGLVTRARSTMLYQRQLAGEPAKGDVMQASGQQTARVDVASNPTTRGAGRNAPDASAPPLPSRPETWPTQTYETQQPEPAGQGVDVRRFDPALTQTAAFDTIFSRSVNPAQTVPFAAPARSVPYAPTHQQQAGAAPPAPVQPTTQNWNDSLQAAIKQLSEELDHRPQSVNEAYDHVRLRMLQLAAGNLDGAAASVPGLTATEQQYWSHQLLTVSTMLDNETQPEVRRRAAAGGLHLQNAVTALEQLGSLTVGHLRFCEEVYGFGAYQPLKHARFRPGDEVKIYAEVANFKTVTTPQGEHTSLATSYQVLDQHGSRVDGGDVPVVNDYCASRRRDFHIQYGITLPKGIYPGRYVLELTLTDQLGDKIGHGTIDFEIVATK</sequence>
<keyword evidence="2" id="KW-0732">Signal</keyword>
<dbReference type="EMBL" id="SIHJ01000004">
    <property type="protein sequence ID" value="TWT31293.1"/>
    <property type="molecule type" value="Genomic_DNA"/>
</dbReference>
<dbReference type="PROSITE" id="PS51257">
    <property type="entry name" value="PROKAR_LIPOPROTEIN"/>
    <property type="match status" value="1"/>
</dbReference>
<feature type="chain" id="PRO_5023048624" evidence="2">
    <location>
        <begin position="20"/>
        <end position="476"/>
    </location>
</feature>
<feature type="compositionally biased region" description="Polar residues" evidence="1">
    <location>
        <begin position="126"/>
        <end position="142"/>
    </location>
</feature>
<protein>
    <submittedName>
        <fullName evidence="3">Uncharacterized protein</fullName>
    </submittedName>
</protein>
<keyword evidence="4" id="KW-1185">Reference proteome</keyword>
<evidence type="ECO:0000313" key="3">
    <source>
        <dbReference type="EMBL" id="TWT31293.1"/>
    </source>
</evidence>
<feature type="compositionally biased region" description="Low complexity" evidence="1">
    <location>
        <begin position="222"/>
        <end position="242"/>
    </location>
</feature>
<reference evidence="3 4" key="1">
    <citation type="submission" date="2019-02" db="EMBL/GenBank/DDBJ databases">
        <title>Deep-cultivation of Planctomycetes and their phenomic and genomic characterization uncovers novel biology.</title>
        <authorList>
            <person name="Wiegand S."/>
            <person name="Jogler M."/>
            <person name="Boedeker C."/>
            <person name="Pinto D."/>
            <person name="Vollmers J."/>
            <person name="Rivas-Marin E."/>
            <person name="Kohn T."/>
            <person name="Peeters S.H."/>
            <person name="Heuer A."/>
            <person name="Rast P."/>
            <person name="Oberbeckmann S."/>
            <person name="Bunk B."/>
            <person name="Jeske O."/>
            <person name="Meyerdierks A."/>
            <person name="Storesund J.E."/>
            <person name="Kallscheuer N."/>
            <person name="Luecker S."/>
            <person name="Lage O.M."/>
            <person name="Pohl T."/>
            <person name="Merkel B.J."/>
            <person name="Hornburger P."/>
            <person name="Mueller R.-W."/>
            <person name="Bruemmer F."/>
            <person name="Labrenz M."/>
            <person name="Spormann A.M."/>
            <person name="Op Den Camp H."/>
            <person name="Overmann J."/>
            <person name="Amann R."/>
            <person name="Jetten M.S.M."/>
            <person name="Mascher T."/>
            <person name="Medema M.H."/>
            <person name="Devos D.P."/>
            <person name="Kaster A.-K."/>
            <person name="Ovreas L."/>
            <person name="Rohde M."/>
            <person name="Galperin M.Y."/>
            <person name="Jogler C."/>
        </authorList>
    </citation>
    <scope>NUCLEOTIDE SEQUENCE [LARGE SCALE GENOMIC DNA]</scope>
    <source>
        <strain evidence="3 4">KOR34</strain>
    </source>
</reference>
<name>A0A5C5V043_9BACT</name>
<evidence type="ECO:0000256" key="2">
    <source>
        <dbReference type="SAM" id="SignalP"/>
    </source>
</evidence>
<gene>
    <name evidence="3" type="ORF">KOR34_46690</name>
</gene>
<dbReference type="RefSeq" id="WP_146568470.1">
    <property type="nucleotide sequence ID" value="NZ_SIHJ01000004.1"/>
</dbReference>
<feature type="compositionally biased region" description="Polar residues" evidence="1">
    <location>
        <begin position="164"/>
        <end position="174"/>
    </location>
</feature>
<dbReference type="OrthoDB" id="291778at2"/>
<evidence type="ECO:0000256" key="1">
    <source>
        <dbReference type="SAM" id="MobiDB-lite"/>
    </source>
</evidence>
<accession>A0A5C5V043</accession>